<accession>A0A8J5NDG5</accession>
<dbReference type="Pfam" id="PF01470">
    <property type="entry name" value="Peptidase_C15"/>
    <property type="match status" value="1"/>
</dbReference>
<name>A0A8J5NDG5_HOMAM</name>
<dbReference type="Proteomes" id="UP000747542">
    <property type="component" value="Unassembled WGS sequence"/>
</dbReference>
<reference evidence="1" key="1">
    <citation type="journal article" date="2021" name="Sci. Adv.">
        <title>The American lobster genome reveals insights on longevity, neural, and immune adaptations.</title>
        <authorList>
            <person name="Polinski J.M."/>
            <person name="Zimin A.V."/>
            <person name="Clark K.F."/>
            <person name="Kohn A.B."/>
            <person name="Sadowski N."/>
            <person name="Timp W."/>
            <person name="Ptitsyn A."/>
            <person name="Khanna P."/>
            <person name="Romanova D.Y."/>
            <person name="Williams P."/>
            <person name="Greenwood S.J."/>
            <person name="Moroz L.L."/>
            <person name="Walt D.R."/>
            <person name="Bodnar A.G."/>
        </authorList>
    </citation>
    <scope>NUCLEOTIDE SEQUENCE</scope>
    <source>
        <strain evidence="1">GMGI-L3</strain>
    </source>
</reference>
<evidence type="ECO:0000313" key="2">
    <source>
        <dbReference type="Proteomes" id="UP000747542"/>
    </source>
</evidence>
<keyword evidence="2" id="KW-1185">Reference proteome</keyword>
<proteinExistence type="predicted"/>
<protein>
    <submittedName>
        <fullName evidence="1">Pyroglutamyl-peptidase 1-like</fullName>
    </submittedName>
</protein>
<gene>
    <name evidence="1" type="primary">Pgpep1-L</name>
    <name evidence="1" type="ORF">Hamer_G008180</name>
</gene>
<organism evidence="1 2">
    <name type="scientific">Homarus americanus</name>
    <name type="common">American lobster</name>
    <dbReference type="NCBI Taxonomy" id="6706"/>
    <lineage>
        <taxon>Eukaryota</taxon>
        <taxon>Metazoa</taxon>
        <taxon>Ecdysozoa</taxon>
        <taxon>Arthropoda</taxon>
        <taxon>Crustacea</taxon>
        <taxon>Multicrustacea</taxon>
        <taxon>Malacostraca</taxon>
        <taxon>Eumalacostraca</taxon>
        <taxon>Eucarida</taxon>
        <taxon>Decapoda</taxon>
        <taxon>Pleocyemata</taxon>
        <taxon>Astacidea</taxon>
        <taxon>Nephropoidea</taxon>
        <taxon>Nephropidae</taxon>
        <taxon>Homarus</taxon>
    </lineage>
</organism>
<evidence type="ECO:0000313" key="1">
    <source>
        <dbReference type="EMBL" id="KAG7177544.1"/>
    </source>
</evidence>
<comment type="caution">
    <text evidence="1">The sequence shown here is derived from an EMBL/GenBank/DDBJ whole genome shotgun (WGS) entry which is preliminary data.</text>
</comment>
<dbReference type="EMBL" id="JAHLQT010001931">
    <property type="protein sequence ID" value="KAG7177544.1"/>
    <property type="molecule type" value="Genomic_DNA"/>
</dbReference>
<dbReference type="PANTHER" id="PTHR23402">
    <property type="entry name" value="PROTEASE FAMILY C15 PYROGLUTAMYL-PEPTIDASE I-RELATED"/>
    <property type="match status" value="1"/>
</dbReference>
<dbReference type="OrthoDB" id="407146at2759"/>
<dbReference type="PANTHER" id="PTHR23402:SF1">
    <property type="entry name" value="PYROGLUTAMYL-PEPTIDASE I"/>
    <property type="match status" value="1"/>
</dbReference>
<dbReference type="AlphaFoldDB" id="A0A8J5NDG5"/>
<sequence>MGNMASLLSNNQLPVIYITAFDKYWTFSNNSSKEAVNKLDIQNLEQELGVQIIKETFDVSYKKLKHTIPQRWEELKPKLVVHVGMSPRANGLKLECVAHNLSYEYNDNDRSVPENFECIFGGETKIRTGICMETISRAINENKMLKLSSTISDDAGKFICEYEYYLSLSQDKSRSVFIHVPPISTEHSVQDIADALGIAIKELYHQVDEVDSRR</sequence>
<dbReference type="InterPro" id="IPR016125">
    <property type="entry name" value="Peptidase_C15-like"/>
</dbReference>